<gene>
    <name evidence="1" type="ORF">MJG50_02805</name>
</gene>
<evidence type="ECO:0000313" key="2">
    <source>
        <dbReference type="Proteomes" id="UP001431131"/>
    </source>
</evidence>
<dbReference type="AlphaFoldDB" id="A0AAW5E2N4"/>
<proteinExistence type="predicted"/>
<dbReference type="Proteomes" id="UP001431131">
    <property type="component" value="Unassembled WGS sequence"/>
</dbReference>
<dbReference type="EMBL" id="JAKTTI010000002">
    <property type="protein sequence ID" value="MCH1624246.1"/>
    <property type="molecule type" value="Genomic_DNA"/>
</dbReference>
<name>A0AAW5E2N4_9BACI</name>
<keyword evidence="2" id="KW-1185">Reference proteome</keyword>
<protein>
    <submittedName>
        <fullName evidence="1">YtxH domain-containing protein</fullName>
    </submittedName>
</protein>
<comment type="caution">
    <text evidence="1">The sequence shown here is derived from an EMBL/GenBank/DDBJ whole genome shotgun (WGS) entry which is preliminary data.</text>
</comment>
<accession>A0AAW5E2N4</accession>
<dbReference type="RefSeq" id="WP_240252493.1">
    <property type="nucleotide sequence ID" value="NZ_JAKTTI010000002.1"/>
</dbReference>
<reference evidence="1" key="1">
    <citation type="submission" date="2022-02" db="EMBL/GenBank/DDBJ databases">
        <title>Fredinandcohnia quinoae sp. nov. isolated from Chenopodium quinoa seeds.</title>
        <authorList>
            <person name="Saati-Santamaria Z."/>
            <person name="Flores-Felix J.D."/>
            <person name="Igual J.M."/>
            <person name="Velazquez E."/>
            <person name="Garcia-Fraile P."/>
            <person name="Martinez-Molina E."/>
        </authorList>
    </citation>
    <scope>NUCLEOTIDE SEQUENCE</scope>
    <source>
        <strain evidence="1">SECRCQ15</strain>
    </source>
</reference>
<sequence>MSNRNKMVESMLIGAVIGAAVSLFDKETRETFVHNSKRVGQKTVDVLKHPGVYTNRLKEQFNTIRTTVEQVTEDVRFVTGKVNELTETTPQIIDILKDTKDALSHKSEVGREDNIER</sequence>
<evidence type="ECO:0000313" key="1">
    <source>
        <dbReference type="EMBL" id="MCH1624246.1"/>
    </source>
</evidence>
<organism evidence="1 2">
    <name type="scientific">Fredinandcohnia quinoae</name>
    <dbReference type="NCBI Taxonomy" id="2918902"/>
    <lineage>
        <taxon>Bacteria</taxon>
        <taxon>Bacillati</taxon>
        <taxon>Bacillota</taxon>
        <taxon>Bacilli</taxon>
        <taxon>Bacillales</taxon>
        <taxon>Bacillaceae</taxon>
        <taxon>Fredinandcohnia</taxon>
    </lineage>
</organism>